<name>A0ABQ6N5Y2_9STRA</name>
<dbReference type="PANTHER" id="PTHR23172:SF19">
    <property type="entry name" value="J DOMAIN-CONTAINING PROTEIN"/>
    <property type="match status" value="1"/>
</dbReference>
<comment type="caution">
    <text evidence="2">The sequence shown here is derived from an EMBL/GenBank/DDBJ whole genome shotgun (WGS) entry which is preliminary data.</text>
</comment>
<evidence type="ECO:0000256" key="1">
    <source>
        <dbReference type="SAM" id="MobiDB-lite"/>
    </source>
</evidence>
<evidence type="ECO:0000313" key="3">
    <source>
        <dbReference type="Proteomes" id="UP001165060"/>
    </source>
</evidence>
<feature type="compositionally biased region" description="Low complexity" evidence="1">
    <location>
        <begin position="115"/>
        <end position="150"/>
    </location>
</feature>
<dbReference type="Proteomes" id="UP001165060">
    <property type="component" value="Unassembled WGS sequence"/>
</dbReference>
<keyword evidence="3" id="KW-1185">Reference proteome</keyword>
<evidence type="ECO:0000313" key="2">
    <source>
        <dbReference type="EMBL" id="GMI40992.1"/>
    </source>
</evidence>
<sequence>MATTISKANMSSYCFYYMQGSPGEAWSSPNAFQFLTPPSASSPARLQDCKMSFPLMGEGKYHWRFREAIEGGFIWRDVGDDDAAVLPRYQGVVFAKILRTDKLPRVAPSKIRYNAQRAARPASSSASHSQPHSQPQQREAAAPPASRPAPYSDSLPPRPPAAAAAPAPPPAPAPAPAPPRKPETRAERTQREYKEKAAKQKKVWDPVDERWVVVSDNKSGTSPKQAQPAAAPAPPDVNSLMGMVAPAAAASDPLSSAPPPQEESNQPSARIRGVTLSAENTVGKSEEVAAAMMERVNDMEAAKQKAVKEFKDREDAVKKESDGEDEVRRRLEPKIKEWSEEYGKKRPLRALISSMEKVLWPNSGYKPVNLGDILDPKKARRAYLKASLIVHPDKVRDLGPEERFIAKRVFDALSQANQEFMDSGMR</sequence>
<gene>
    <name evidence="2" type="ORF">TeGR_g12148</name>
</gene>
<feature type="region of interest" description="Disordered" evidence="1">
    <location>
        <begin position="307"/>
        <end position="330"/>
    </location>
</feature>
<evidence type="ECO:0008006" key="4">
    <source>
        <dbReference type="Google" id="ProtNLM"/>
    </source>
</evidence>
<dbReference type="InterPro" id="IPR036869">
    <property type="entry name" value="J_dom_sf"/>
</dbReference>
<feature type="compositionally biased region" description="Low complexity" evidence="1">
    <location>
        <begin position="245"/>
        <end position="255"/>
    </location>
</feature>
<dbReference type="PANTHER" id="PTHR23172">
    <property type="entry name" value="AUXILIN/CYCLIN G-ASSOCIATED KINASE-RELATED"/>
    <property type="match status" value="1"/>
</dbReference>
<protein>
    <recommendedName>
        <fullName evidence="4">J domain-containing protein</fullName>
    </recommendedName>
</protein>
<dbReference type="SUPFAM" id="SSF46565">
    <property type="entry name" value="Chaperone J-domain"/>
    <property type="match status" value="1"/>
</dbReference>
<feature type="region of interest" description="Disordered" evidence="1">
    <location>
        <begin position="114"/>
        <end position="282"/>
    </location>
</feature>
<dbReference type="Gene3D" id="1.10.287.110">
    <property type="entry name" value="DnaJ domain"/>
    <property type="match status" value="1"/>
</dbReference>
<organism evidence="2 3">
    <name type="scientific">Tetraparma gracilis</name>
    <dbReference type="NCBI Taxonomy" id="2962635"/>
    <lineage>
        <taxon>Eukaryota</taxon>
        <taxon>Sar</taxon>
        <taxon>Stramenopiles</taxon>
        <taxon>Ochrophyta</taxon>
        <taxon>Bolidophyceae</taxon>
        <taxon>Parmales</taxon>
        <taxon>Triparmaceae</taxon>
        <taxon>Tetraparma</taxon>
    </lineage>
</organism>
<dbReference type="EMBL" id="BRYB01000969">
    <property type="protein sequence ID" value="GMI40992.1"/>
    <property type="molecule type" value="Genomic_DNA"/>
</dbReference>
<feature type="compositionally biased region" description="Pro residues" evidence="1">
    <location>
        <begin position="156"/>
        <end position="179"/>
    </location>
</feature>
<accession>A0ABQ6N5Y2</accession>
<proteinExistence type="predicted"/>
<feature type="compositionally biased region" description="Basic and acidic residues" evidence="1">
    <location>
        <begin position="180"/>
        <end position="211"/>
    </location>
</feature>
<reference evidence="2 3" key="1">
    <citation type="journal article" date="2023" name="Commun. Biol.">
        <title>Genome analysis of Parmales, the sister group of diatoms, reveals the evolutionary specialization of diatoms from phago-mixotrophs to photoautotrophs.</title>
        <authorList>
            <person name="Ban H."/>
            <person name="Sato S."/>
            <person name="Yoshikawa S."/>
            <person name="Yamada K."/>
            <person name="Nakamura Y."/>
            <person name="Ichinomiya M."/>
            <person name="Sato N."/>
            <person name="Blanc-Mathieu R."/>
            <person name="Endo H."/>
            <person name="Kuwata A."/>
            <person name="Ogata H."/>
        </authorList>
    </citation>
    <scope>NUCLEOTIDE SEQUENCE [LARGE SCALE GENOMIC DNA]</scope>
</reference>